<reference evidence="4" key="1">
    <citation type="submission" date="2023-01" db="EMBL/GenBank/DDBJ databases">
        <title>Human gut microbiome strain richness.</title>
        <authorList>
            <person name="Chen-Liaw A."/>
        </authorList>
    </citation>
    <scope>NUCLEOTIDE SEQUENCE</scope>
    <source>
        <strain evidence="4">BSD2780120875st1_E5_BSD2780120875b_170604</strain>
    </source>
</reference>
<comment type="caution">
    <text evidence="4">The sequence shown here is derived from an EMBL/GenBank/DDBJ whole genome shotgun (WGS) entry which is preliminary data.</text>
</comment>
<evidence type="ECO:0000313" key="5">
    <source>
        <dbReference type="Proteomes" id="UP001211105"/>
    </source>
</evidence>
<accession>A0AAW5ZYZ2</accession>
<evidence type="ECO:0000259" key="3">
    <source>
        <dbReference type="Pfam" id="PF00535"/>
    </source>
</evidence>
<dbReference type="Gene3D" id="3.90.550.10">
    <property type="entry name" value="Spore Coat Polysaccharide Biosynthesis Protein SpsA, Chain A"/>
    <property type="match status" value="1"/>
</dbReference>
<dbReference type="PANTHER" id="PTHR22916:SF51">
    <property type="entry name" value="GLYCOSYLTRANSFERASE EPSH-RELATED"/>
    <property type="match status" value="1"/>
</dbReference>
<dbReference type="Pfam" id="PF00535">
    <property type="entry name" value="Glycos_transf_2"/>
    <property type="match status" value="1"/>
</dbReference>
<keyword evidence="1" id="KW-0328">Glycosyltransferase</keyword>
<dbReference type="AlphaFoldDB" id="A0AAW5ZYZ2"/>
<dbReference type="Proteomes" id="UP001211105">
    <property type="component" value="Unassembled WGS sequence"/>
</dbReference>
<dbReference type="InterPro" id="IPR001173">
    <property type="entry name" value="Glyco_trans_2-like"/>
</dbReference>
<dbReference type="InterPro" id="IPR029044">
    <property type="entry name" value="Nucleotide-diphossugar_trans"/>
</dbReference>
<protein>
    <submittedName>
        <fullName evidence="4">Glycosyltransferase family 2 protein</fullName>
    </submittedName>
</protein>
<dbReference type="EMBL" id="JAQKGX010000003">
    <property type="protein sequence ID" value="MDB1161923.1"/>
    <property type="molecule type" value="Genomic_DNA"/>
</dbReference>
<feature type="domain" description="Glycosyltransferase 2-like" evidence="3">
    <location>
        <begin position="11"/>
        <end position="132"/>
    </location>
</feature>
<evidence type="ECO:0000256" key="2">
    <source>
        <dbReference type="ARBA" id="ARBA00022679"/>
    </source>
</evidence>
<gene>
    <name evidence="4" type="ORF">PL707_06515</name>
</gene>
<evidence type="ECO:0000313" key="4">
    <source>
        <dbReference type="EMBL" id="MDB1161923.1"/>
    </source>
</evidence>
<dbReference type="RefSeq" id="WP_003835492.1">
    <property type="nucleotide sequence ID" value="NZ_JADMXZ010000002.1"/>
</dbReference>
<organism evidence="4 5">
    <name type="scientific">Bifidobacterium catenulatum</name>
    <dbReference type="NCBI Taxonomy" id="1686"/>
    <lineage>
        <taxon>Bacteria</taxon>
        <taxon>Bacillati</taxon>
        <taxon>Actinomycetota</taxon>
        <taxon>Actinomycetes</taxon>
        <taxon>Bifidobacteriales</taxon>
        <taxon>Bifidobacteriaceae</taxon>
        <taxon>Bifidobacterium</taxon>
    </lineage>
</organism>
<name>A0AAW5ZYZ2_9BIFI</name>
<dbReference type="CDD" id="cd00761">
    <property type="entry name" value="Glyco_tranf_GTA_type"/>
    <property type="match status" value="1"/>
</dbReference>
<dbReference type="SUPFAM" id="SSF53448">
    <property type="entry name" value="Nucleotide-diphospho-sugar transferases"/>
    <property type="match status" value="1"/>
</dbReference>
<dbReference type="GO" id="GO:0016757">
    <property type="term" value="F:glycosyltransferase activity"/>
    <property type="evidence" value="ECO:0007669"/>
    <property type="project" value="UniProtKB-KW"/>
</dbReference>
<keyword evidence="2" id="KW-0808">Transferase</keyword>
<evidence type="ECO:0000256" key="1">
    <source>
        <dbReference type="ARBA" id="ARBA00022676"/>
    </source>
</evidence>
<sequence>MPPTFHPDIAVIIPVYNAIQYLDECLNSIVSQTYRELEIILVDDGSTDGSEKVCDQWSAKDNRISVIHQSNSGEAAARNTGISHAHSGLIAWVDSDDTIETSYIEHLYNTKKNHAASIAIANPRSKQSIKQDGEYVYSGQHDIIRAWLYNEIPSYMWSSLVDKSLYDGLQFESFRVRADALMMGKLCTRASRIVVYSDNGYQYREHADSTSHSASSPSVNLNSWMESGEKEYEYFSSFFPNFRKQASYHIMHELVVVYFCIKQLPDGREKKLLCHTLQKLMARHLPHLPWAHLGAKRFREMLAGLKAFILLTVYLMKHSRNYR</sequence>
<dbReference type="PANTHER" id="PTHR22916">
    <property type="entry name" value="GLYCOSYLTRANSFERASE"/>
    <property type="match status" value="1"/>
</dbReference>
<proteinExistence type="predicted"/>